<evidence type="ECO:0000313" key="2">
    <source>
        <dbReference type="Proteomes" id="UP001589783"/>
    </source>
</evidence>
<accession>A0ABV6H8B6</accession>
<proteinExistence type="predicted"/>
<keyword evidence="2" id="KW-1185">Reference proteome</keyword>
<organism evidence="1 2">
    <name type="scientific">Gordonia phosphorivorans</name>
    <dbReference type="NCBI Taxonomy" id="1056982"/>
    <lineage>
        <taxon>Bacteria</taxon>
        <taxon>Bacillati</taxon>
        <taxon>Actinomycetota</taxon>
        <taxon>Actinomycetes</taxon>
        <taxon>Mycobacteriales</taxon>
        <taxon>Gordoniaceae</taxon>
        <taxon>Gordonia</taxon>
    </lineage>
</organism>
<protein>
    <submittedName>
        <fullName evidence="1">Uncharacterized protein</fullName>
    </submittedName>
</protein>
<dbReference type="EMBL" id="JBHLWV010000020">
    <property type="protein sequence ID" value="MFC0315125.1"/>
    <property type="molecule type" value="Genomic_DNA"/>
</dbReference>
<name>A0ABV6H8B6_9ACTN</name>
<evidence type="ECO:0000313" key="1">
    <source>
        <dbReference type="EMBL" id="MFC0315125.1"/>
    </source>
</evidence>
<dbReference type="RefSeq" id="WP_382363548.1">
    <property type="nucleotide sequence ID" value="NZ_JBHLWV010000020.1"/>
</dbReference>
<reference evidence="1 2" key="1">
    <citation type="submission" date="2024-09" db="EMBL/GenBank/DDBJ databases">
        <authorList>
            <person name="Sun Q."/>
            <person name="Mori K."/>
        </authorList>
    </citation>
    <scope>NUCLEOTIDE SEQUENCE [LARGE SCALE GENOMIC DNA]</scope>
    <source>
        <strain evidence="1 2">CCM 7957</strain>
    </source>
</reference>
<comment type="caution">
    <text evidence="1">The sequence shown here is derived from an EMBL/GenBank/DDBJ whole genome shotgun (WGS) entry which is preliminary data.</text>
</comment>
<gene>
    <name evidence="1" type="ORF">ACFFJD_09720</name>
</gene>
<sequence>MTPTAAEILTSAKSLPREERAEVVKKLVATLGEHDVEQERSAALRTAVNKGLSGLDSGNGVRIPSGGLRGYLHERGRLASGRAADESQ</sequence>
<dbReference type="Proteomes" id="UP001589783">
    <property type="component" value="Unassembled WGS sequence"/>
</dbReference>